<dbReference type="AlphaFoldDB" id="A0AAD4VM23"/>
<keyword evidence="2" id="KW-1185">Reference proteome</keyword>
<dbReference type="Proteomes" id="UP001054821">
    <property type="component" value="Chromosome 5"/>
</dbReference>
<comment type="caution">
    <text evidence="1">The sequence shown here is derived from an EMBL/GenBank/DDBJ whole genome shotgun (WGS) entry which is preliminary data.</text>
</comment>
<reference evidence="1 2" key="1">
    <citation type="journal article" date="2022" name="G3 (Bethesda)">
        <title>Whole-genome sequence and methylome profiling of the almond [Prunus dulcis (Mill.) D.A. Webb] cultivar 'Nonpareil'.</title>
        <authorList>
            <person name="D'Amico-Willman K.M."/>
            <person name="Ouma W.Z."/>
            <person name="Meulia T."/>
            <person name="Sideli G.M."/>
            <person name="Gradziel T.M."/>
            <person name="Fresnedo-Ramirez J."/>
        </authorList>
    </citation>
    <scope>NUCLEOTIDE SEQUENCE [LARGE SCALE GENOMIC DNA]</scope>
    <source>
        <strain evidence="1">Clone GOH B32 T37-40</strain>
    </source>
</reference>
<name>A0AAD4VM23_PRUDU</name>
<proteinExistence type="predicted"/>
<evidence type="ECO:0000313" key="1">
    <source>
        <dbReference type="EMBL" id="KAI5326923.1"/>
    </source>
</evidence>
<evidence type="ECO:0000313" key="2">
    <source>
        <dbReference type="Proteomes" id="UP001054821"/>
    </source>
</evidence>
<protein>
    <submittedName>
        <fullName evidence="1">Uncharacterized protein</fullName>
    </submittedName>
</protein>
<dbReference type="EMBL" id="JAJFAZ020000005">
    <property type="protein sequence ID" value="KAI5326923.1"/>
    <property type="molecule type" value="Genomic_DNA"/>
</dbReference>
<organism evidence="1 2">
    <name type="scientific">Prunus dulcis</name>
    <name type="common">Almond</name>
    <name type="synonym">Amygdalus dulcis</name>
    <dbReference type="NCBI Taxonomy" id="3755"/>
    <lineage>
        <taxon>Eukaryota</taxon>
        <taxon>Viridiplantae</taxon>
        <taxon>Streptophyta</taxon>
        <taxon>Embryophyta</taxon>
        <taxon>Tracheophyta</taxon>
        <taxon>Spermatophyta</taxon>
        <taxon>Magnoliopsida</taxon>
        <taxon>eudicotyledons</taxon>
        <taxon>Gunneridae</taxon>
        <taxon>Pentapetalae</taxon>
        <taxon>rosids</taxon>
        <taxon>fabids</taxon>
        <taxon>Rosales</taxon>
        <taxon>Rosaceae</taxon>
        <taxon>Amygdaloideae</taxon>
        <taxon>Amygdaleae</taxon>
        <taxon>Prunus</taxon>
    </lineage>
</organism>
<gene>
    <name evidence="1" type="ORF">L3X38_026319</name>
</gene>
<accession>A0AAD4VM23</accession>
<sequence>MARGDNGIFVSGYAADRGVMLDIAESGNEGVRQQGCPNYEVVRLRGGPDHGGGQQLQGGSDHWVMREVAVEACYYPLQLSRPQQRKVEVAVMSRHRGGSDLLQIELSQQSCSSCSCFQPWLFGKLRLSDENEETGFFDSRARVECISRSQ</sequence>